<evidence type="ECO:0000256" key="1">
    <source>
        <dbReference type="SAM" id="MobiDB-lite"/>
    </source>
</evidence>
<feature type="region of interest" description="Disordered" evidence="1">
    <location>
        <begin position="23"/>
        <end position="67"/>
    </location>
</feature>
<dbReference type="EMBL" id="JBEZNA010000006">
    <property type="protein sequence ID" value="MEU9576491.1"/>
    <property type="molecule type" value="Genomic_DNA"/>
</dbReference>
<dbReference type="SUPFAM" id="SSF52821">
    <property type="entry name" value="Rhodanese/Cell cycle control phosphatase"/>
    <property type="match status" value="1"/>
</dbReference>
<proteinExistence type="predicted"/>
<dbReference type="InterPro" id="IPR001763">
    <property type="entry name" value="Rhodanese-like_dom"/>
</dbReference>
<evidence type="ECO:0000313" key="4">
    <source>
        <dbReference type="Proteomes" id="UP001551584"/>
    </source>
</evidence>
<dbReference type="InterPro" id="IPR036873">
    <property type="entry name" value="Rhodanese-like_dom_sf"/>
</dbReference>
<protein>
    <recommendedName>
        <fullName evidence="2">Rhodanese domain-containing protein</fullName>
    </recommendedName>
</protein>
<sequence length="67" mass="6911">MFLSHRGTDRSTPDRARVLVRTDGGTAVPLDVREAPEGEAGHAPGAVRPPLAGLPAAGERGQDGRIA</sequence>
<dbReference type="Proteomes" id="UP001551584">
    <property type="component" value="Unassembled WGS sequence"/>
</dbReference>
<evidence type="ECO:0000313" key="3">
    <source>
        <dbReference type="EMBL" id="MEU9576491.1"/>
    </source>
</evidence>
<organism evidence="3 4">
    <name type="scientific">Streptomyces chilikensis</name>
    <dbReference type="NCBI Taxonomy" id="1194079"/>
    <lineage>
        <taxon>Bacteria</taxon>
        <taxon>Bacillati</taxon>
        <taxon>Actinomycetota</taxon>
        <taxon>Actinomycetes</taxon>
        <taxon>Kitasatosporales</taxon>
        <taxon>Streptomycetaceae</taxon>
        <taxon>Streptomyces</taxon>
    </lineage>
</organism>
<comment type="caution">
    <text evidence="3">The sequence shown here is derived from an EMBL/GenBank/DDBJ whole genome shotgun (WGS) entry which is preliminary data.</text>
</comment>
<dbReference type="PROSITE" id="PS50206">
    <property type="entry name" value="RHODANESE_3"/>
    <property type="match status" value="1"/>
</dbReference>
<name>A0ABV3EK22_9ACTN</name>
<feature type="domain" description="Rhodanese" evidence="2">
    <location>
        <begin position="23"/>
        <end position="52"/>
    </location>
</feature>
<dbReference type="RefSeq" id="WP_166024448.1">
    <property type="nucleotide sequence ID" value="NZ_JBEZNA010000006.1"/>
</dbReference>
<evidence type="ECO:0000259" key="2">
    <source>
        <dbReference type="PROSITE" id="PS50206"/>
    </source>
</evidence>
<accession>A0ABV3EK22</accession>
<keyword evidence="4" id="KW-1185">Reference proteome</keyword>
<feature type="compositionally biased region" description="Basic and acidic residues" evidence="1">
    <location>
        <begin position="31"/>
        <end position="40"/>
    </location>
</feature>
<gene>
    <name evidence="3" type="ORF">AB0D95_04290</name>
</gene>
<reference evidence="3 4" key="1">
    <citation type="submission" date="2024-06" db="EMBL/GenBank/DDBJ databases">
        <title>The Natural Products Discovery Center: Release of the First 8490 Sequenced Strains for Exploring Actinobacteria Biosynthetic Diversity.</title>
        <authorList>
            <person name="Kalkreuter E."/>
            <person name="Kautsar S.A."/>
            <person name="Yang D."/>
            <person name="Bader C.D."/>
            <person name="Teijaro C.N."/>
            <person name="Fluegel L."/>
            <person name="Davis C.M."/>
            <person name="Simpson J.R."/>
            <person name="Lauterbach L."/>
            <person name="Steele A.D."/>
            <person name="Gui C."/>
            <person name="Meng S."/>
            <person name="Li G."/>
            <person name="Viehrig K."/>
            <person name="Ye F."/>
            <person name="Su P."/>
            <person name="Kiefer A.F."/>
            <person name="Nichols A."/>
            <person name="Cepeda A.J."/>
            <person name="Yan W."/>
            <person name="Fan B."/>
            <person name="Jiang Y."/>
            <person name="Adhikari A."/>
            <person name="Zheng C.-J."/>
            <person name="Schuster L."/>
            <person name="Cowan T.M."/>
            <person name="Smanski M.J."/>
            <person name="Chevrette M.G."/>
            <person name="De Carvalho L.P.S."/>
            <person name="Shen B."/>
        </authorList>
    </citation>
    <scope>NUCLEOTIDE SEQUENCE [LARGE SCALE GENOMIC DNA]</scope>
    <source>
        <strain evidence="3 4">NPDC048117</strain>
    </source>
</reference>